<dbReference type="RefSeq" id="WP_193943487.1">
    <property type="nucleotide sequence ID" value="NZ_JADEWB010000113.1"/>
</dbReference>
<dbReference type="EMBL" id="JADEWB010000113">
    <property type="protein sequence ID" value="MBE9237724.1"/>
    <property type="molecule type" value="Genomic_DNA"/>
</dbReference>
<dbReference type="Proteomes" id="UP000606776">
    <property type="component" value="Unassembled WGS sequence"/>
</dbReference>
<evidence type="ECO:0000313" key="2">
    <source>
        <dbReference type="Proteomes" id="UP000606776"/>
    </source>
</evidence>
<accession>A0ABR9VGW1</accession>
<protein>
    <submittedName>
        <fullName evidence="1">Uncharacterized protein</fullName>
    </submittedName>
</protein>
<comment type="caution">
    <text evidence="1">The sequence shown here is derived from an EMBL/GenBank/DDBJ whole genome shotgun (WGS) entry which is preliminary data.</text>
</comment>
<name>A0ABR9VGW1_9CYAN</name>
<gene>
    <name evidence="1" type="ORF">IQ227_17235</name>
</gene>
<reference evidence="1 2" key="1">
    <citation type="submission" date="2020-10" db="EMBL/GenBank/DDBJ databases">
        <authorList>
            <person name="Castelo-Branco R."/>
            <person name="Eusebio N."/>
            <person name="Adriana R."/>
            <person name="Vieira A."/>
            <person name="Brugerolle De Fraissinette N."/>
            <person name="Rezende De Castro R."/>
            <person name="Schneider M.P."/>
            <person name="Vasconcelos V."/>
            <person name="Leao P.N."/>
        </authorList>
    </citation>
    <scope>NUCLEOTIDE SEQUENCE [LARGE SCALE GENOMIC DNA]</scope>
    <source>
        <strain evidence="1 2">LEGE 00250</strain>
    </source>
</reference>
<organism evidence="1 2">
    <name type="scientific">Sphaerospermopsis aphanizomenoides LEGE 00250</name>
    <dbReference type="NCBI Taxonomy" id="2777972"/>
    <lineage>
        <taxon>Bacteria</taxon>
        <taxon>Bacillati</taxon>
        <taxon>Cyanobacteriota</taxon>
        <taxon>Cyanophyceae</taxon>
        <taxon>Nostocales</taxon>
        <taxon>Aphanizomenonaceae</taxon>
        <taxon>Sphaerospermopsis</taxon>
        <taxon>Sphaerospermopsis aphanizomenoides</taxon>
    </lineage>
</organism>
<proteinExistence type="predicted"/>
<evidence type="ECO:0000313" key="1">
    <source>
        <dbReference type="EMBL" id="MBE9237724.1"/>
    </source>
</evidence>
<keyword evidence="2" id="KW-1185">Reference proteome</keyword>
<sequence>MSIGNWVIHPITNHQSPITNHQSPITNHQSPLFCKIYLSSTVEIV</sequence>